<keyword evidence="1" id="KW-1133">Transmembrane helix</keyword>
<dbReference type="EMBL" id="JAGGKT010000006">
    <property type="protein sequence ID" value="MBP1932411.1"/>
    <property type="molecule type" value="Genomic_DNA"/>
</dbReference>
<sequence length="55" mass="6215">MNGWLYTLYFIVIGVVSFLTGEIVTFVMLGIILISLTNIHTTLKEILKTIQEKKG</sequence>
<evidence type="ECO:0000313" key="3">
    <source>
        <dbReference type="Proteomes" id="UP001519343"/>
    </source>
</evidence>
<accession>A0ABS4GQ63</accession>
<keyword evidence="3" id="KW-1185">Reference proteome</keyword>
<keyword evidence="1" id="KW-0472">Membrane</keyword>
<gene>
    <name evidence="2" type="ORF">J2Z37_002412</name>
</gene>
<protein>
    <submittedName>
        <fullName evidence="2">Uncharacterized protein</fullName>
    </submittedName>
</protein>
<feature type="transmembrane region" description="Helical" evidence="1">
    <location>
        <begin position="6"/>
        <end position="34"/>
    </location>
</feature>
<dbReference type="RefSeq" id="WP_209810454.1">
    <property type="nucleotide sequence ID" value="NZ_JAGGKT010000006.1"/>
</dbReference>
<keyword evidence="1" id="KW-0812">Transmembrane</keyword>
<reference evidence="2 3" key="1">
    <citation type="submission" date="2021-03" db="EMBL/GenBank/DDBJ databases">
        <title>Genomic Encyclopedia of Type Strains, Phase IV (KMG-IV): sequencing the most valuable type-strain genomes for metagenomic binning, comparative biology and taxonomic classification.</title>
        <authorList>
            <person name="Goeker M."/>
        </authorList>
    </citation>
    <scope>NUCLEOTIDE SEQUENCE [LARGE SCALE GENOMIC DNA]</scope>
    <source>
        <strain evidence="2 3">DSM 24738</strain>
    </source>
</reference>
<name>A0ABS4GQ63_9BACL</name>
<evidence type="ECO:0000256" key="1">
    <source>
        <dbReference type="SAM" id="Phobius"/>
    </source>
</evidence>
<evidence type="ECO:0000313" key="2">
    <source>
        <dbReference type="EMBL" id="MBP1932411.1"/>
    </source>
</evidence>
<proteinExistence type="predicted"/>
<organism evidence="2 3">
    <name type="scientific">Ammoniphilus resinae</name>
    <dbReference type="NCBI Taxonomy" id="861532"/>
    <lineage>
        <taxon>Bacteria</taxon>
        <taxon>Bacillati</taxon>
        <taxon>Bacillota</taxon>
        <taxon>Bacilli</taxon>
        <taxon>Bacillales</taxon>
        <taxon>Paenibacillaceae</taxon>
        <taxon>Aneurinibacillus group</taxon>
        <taxon>Ammoniphilus</taxon>
    </lineage>
</organism>
<comment type="caution">
    <text evidence="2">The sequence shown here is derived from an EMBL/GenBank/DDBJ whole genome shotgun (WGS) entry which is preliminary data.</text>
</comment>
<dbReference type="Proteomes" id="UP001519343">
    <property type="component" value="Unassembled WGS sequence"/>
</dbReference>